<comment type="catalytic activity">
    <reaction evidence="6">
        <text>arsenic triglutathione + [thioredoxin]-dithiol + S-adenosyl-L-methionine + 2 H2O = methylarsonous acid + [thioredoxin]-disulfide + 3 glutathione + S-adenosyl-L-homocysteine + H(+)</text>
        <dbReference type="Rhea" id="RHEA:69460"/>
        <dbReference type="Rhea" id="RHEA-COMP:10698"/>
        <dbReference type="Rhea" id="RHEA-COMP:10700"/>
        <dbReference type="ChEBI" id="CHEBI:15377"/>
        <dbReference type="ChEBI" id="CHEBI:15378"/>
        <dbReference type="ChEBI" id="CHEBI:17826"/>
        <dbReference type="ChEBI" id="CHEBI:29950"/>
        <dbReference type="ChEBI" id="CHEBI:50058"/>
        <dbReference type="ChEBI" id="CHEBI:57856"/>
        <dbReference type="ChEBI" id="CHEBI:57925"/>
        <dbReference type="ChEBI" id="CHEBI:59789"/>
        <dbReference type="ChEBI" id="CHEBI:183640"/>
        <dbReference type="EC" id="2.1.1.137"/>
    </reaction>
</comment>
<evidence type="ECO:0000256" key="6">
    <source>
        <dbReference type="ARBA" id="ARBA00047941"/>
    </source>
</evidence>
<dbReference type="Pfam" id="PF13847">
    <property type="entry name" value="Methyltransf_31"/>
    <property type="match status" value="1"/>
</dbReference>
<comment type="catalytic activity">
    <reaction evidence="7">
        <text>arsenic triglutathione + 2 [thioredoxin]-dithiol + 2 S-adenosyl-L-methionine + H2O = dimethylarsinous acid + 2 [thioredoxin]-disulfide + 3 glutathione + 2 S-adenosyl-L-homocysteine + 2 H(+)</text>
        <dbReference type="Rhea" id="RHEA:69464"/>
        <dbReference type="Rhea" id="RHEA-COMP:10698"/>
        <dbReference type="Rhea" id="RHEA-COMP:10700"/>
        <dbReference type="ChEBI" id="CHEBI:15377"/>
        <dbReference type="ChEBI" id="CHEBI:15378"/>
        <dbReference type="ChEBI" id="CHEBI:23808"/>
        <dbReference type="ChEBI" id="CHEBI:29950"/>
        <dbReference type="ChEBI" id="CHEBI:50058"/>
        <dbReference type="ChEBI" id="CHEBI:57856"/>
        <dbReference type="ChEBI" id="CHEBI:57925"/>
        <dbReference type="ChEBI" id="CHEBI:59789"/>
        <dbReference type="ChEBI" id="CHEBI:183640"/>
        <dbReference type="EC" id="2.1.1.137"/>
    </reaction>
</comment>
<organism evidence="10">
    <name type="scientific">hydrothermal vent metagenome</name>
    <dbReference type="NCBI Taxonomy" id="652676"/>
    <lineage>
        <taxon>unclassified sequences</taxon>
        <taxon>metagenomes</taxon>
        <taxon>ecological metagenomes</taxon>
    </lineage>
</organism>
<dbReference type="InterPro" id="IPR025714">
    <property type="entry name" value="Methyltranfer_dom"/>
</dbReference>
<comment type="similarity">
    <text evidence="3">Belongs to the methyltransferase superfamily. Arsenite methyltransferase family.</text>
</comment>
<dbReference type="PANTHER" id="PTHR43675:SF8">
    <property type="entry name" value="ARSENITE METHYLTRANSFERASE"/>
    <property type="match status" value="1"/>
</dbReference>
<evidence type="ECO:0000256" key="1">
    <source>
        <dbReference type="ARBA" id="ARBA00022679"/>
    </source>
</evidence>
<feature type="domain" description="Methyltransferase" evidence="9">
    <location>
        <begin position="114"/>
        <end position="251"/>
    </location>
</feature>
<dbReference type="InterPro" id="IPR026669">
    <property type="entry name" value="Arsenite_MeTrfase-like"/>
</dbReference>
<evidence type="ECO:0000256" key="5">
    <source>
        <dbReference type="ARBA" id="ARBA00034545"/>
    </source>
</evidence>
<evidence type="ECO:0000259" key="9">
    <source>
        <dbReference type="Pfam" id="PF13847"/>
    </source>
</evidence>
<reference evidence="10" key="1">
    <citation type="submission" date="2018-06" db="EMBL/GenBank/DDBJ databases">
        <authorList>
            <person name="Zhirakovskaya E."/>
        </authorList>
    </citation>
    <scope>NUCLEOTIDE SEQUENCE</scope>
</reference>
<dbReference type="GO" id="GO:0032259">
    <property type="term" value="P:methylation"/>
    <property type="evidence" value="ECO:0007669"/>
    <property type="project" value="UniProtKB-KW"/>
</dbReference>
<dbReference type="Gene3D" id="3.40.50.150">
    <property type="entry name" value="Vaccinia Virus protein VP39"/>
    <property type="match status" value="1"/>
</dbReference>
<dbReference type="CDD" id="cd02440">
    <property type="entry name" value="AdoMet_MTases"/>
    <property type="match status" value="1"/>
</dbReference>
<evidence type="ECO:0000256" key="2">
    <source>
        <dbReference type="ARBA" id="ARBA00022691"/>
    </source>
</evidence>
<proteinExistence type="inferred from homology"/>
<accession>A0A3B1E216</accession>
<dbReference type="AlphaFoldDB" id="A0A3B1E216"/>
<evidence type="ECO:0000313" key="10">
    <source>
        <dbReference type="EMBL" id="VAX42490.1"/>
    </source>
</evidence>
<gene>
    <name evidence="10" type="ORF">MNBD_PLANCTO03-1456</name>
</gene>
<dbReference type="SUPFAM" id="SSF53335">
    <property type="entry name" value="S-adenosyl-L-methionine-dependent methyltransferases"/>
    <property type="match status" value="1"/>
</dbReference>
<name>A0A3B1E216_9ZZZZ</name>
<sequence>MTEKTPPCSAPDCCCNDTPITKTTTPDVREAVREGYAKIARTGTMSSTREMLADTPDSASPCGLTDGGCCGPVTLSPDQVAQAVGYTATELDALPEGANMGLSCGNPTALASLTPGETVLDLGSGGGFDCFIAGPRVGAEGRAIGIDMTPDMLTKARKNLDAYRDRSGLDNVEFRLGEIENLPVADNTADVVISNCVLNLSPDKPRVWHEIARVLKPGGRAAISDLALLRPLPDAVRQDLESLIGCIAGADLLEDIERDIRAAGLTDIALVTKPGYVAAMTDSHDPLYRKIQNALPAGTTAADFVTSVEITAHKPG</sequence>
<evidence type="ECO:0000256" key="3">
    <source>
        <dbReference type="ARBA" id="ARBA00034487"/>
    </source>
</evidence>
<evidence type="ECO:0000256" key="8">
    <source>
        <dbReference type="ARBA" id="ARBA00048428"/>
    </source>
</evidence>
<dbReference type="GO" id="GO:0030791">
    <property type="term" value="F:arsenite methyltransferase activity"/>
    <property type="evidence" value="ECO:0007669"/>
    <property type="project" value="UniProtKB-EC"/>
</dbReference>
<dbReference type="NCBIfam" id="NF008823">
    <property type="entry name" value="PRK11873.1"/>
    <property type="match status" value="1"/>
</dbReference>
<keyword evidence="2" id="KW-0949">S-adenosyl-L-methionine</keyword>
<protein>
    <recommendedName>
        <fullName evidence="5">Arsenite methyltransferase</fullName>
        <ecNumber evidence="4">2.1.1.137</ecNumber>
    </recommendedName>
</protein>
<dbReference type="InterPro" id="IPR029063">
    <property type="entry name" value="SAM-dependent_MTases_sf"/>
</dbReference>
<keyword evidence="10" id="KW-0489">Methyltransferase</keyword>
<dbReference type="EC" id="2.1.1.137" evidence="4"/>
<dbReference type="PANTHER" id="PTHR43675">
    <property type="entry name" value="ARSENITE METHYLTRANSFERASE"/>
    <property type="match status" value="1"/>
</dbReference>
<keyword evidence="1 10" id="KW-0808">Transferase</keyword>
<evidence type="ECO:0000256" key="4">
    <source>
        <dbReference type="ARBA" id="ARBA00034521"/>
    </source>
</evidence>
<comment type="catalytic activity">
    <reaction evidence="8">
        <text>arsenic triglutathione + 3 [thioredoxin]-dithiol + 3 S-adenosyl-L-methionine = trimethylarsine + 3 [thioredoxin]-disulfide + 3 glutathione + 3 S-adenosyl-L-homocysteine + 3 H(+)</text>
        <dbReference type="Rhea" id="RHEA:69432"/>
        <dbReference type="Rhea" id="RHEA-COMP:10698"/>
        <dbReference type="Rhea" id="RHEA-COMP:10700"/>
        <dbReference type="ChEBI" id="CHEBI:15378"/>
        <dbReference type="ChEBI" id="CHEBI:27130"/>
        <dbReference type="ChEBI" id="CHEBI:29950"/>
        <dbReference type="ChEBI" id="CHEBI:50058"/>
        <dbReference type="ChEBI" id="CHEBI:57856"/>
        <dbReference type="ChEBI" id="CHEBI:57925"/>
        <dbReference type="ChEBI" id="CHEBI:59789"/>
        <dbReference type="ChEBI" id="CHEBI:183640"/>
        <dbReference type="EC" id="2.1.1.137"/>
    </reaction>
</comment>
<dbReference type="EMBL" id="UOGK01000701">
    <property type="protein sequence ID" value="VAX42490.1"/>
    <property type="molecule type" value="Genomic_DNA"/>
</dbReference>
<evidence type="ECO:0000256" key="7">
    <source>
        <dbReference type="ARBA" id="ARBA00047943"/>
    </source>
</evidence>